<sequence>MSLLSPAKRILSIFTKVINSSRNLHYSVANRETPEEYICKYVCFFNRHDIDGWDIRQGMNDLVGYDAVPDPKIIIAALMACRRVNDYALTVRFLEMVKNKCGNKIKEFYPYICQEIGPAVLELGCDFPEDLGYDKPELWLKSVFDINPKDEDEC</sequence>
<evidence type="ECO:0000256" key="10">
    <source>
        <dbReference type="ARBA" id="ARBA00023128"/>
    </source>
</evidence>
<protein>
    <recommendedName>
        <fullName evidence="4 13">Cytochrome c oxidase subunit 5A, mitochondrial</fullName>
    </recommendedName>
    <alternativeName>
        <fullName evidence="12 13">Cytochrome c oxidase polypeptide Va</fullName>
    </alternativeName>
</protein>
<evidence type="ECO:0000256" key="7">
    <source>
        <dbReference type="ARBA" id="ARBA00022792"/>
    </source>
</evidence>
<dbReference type="Proteomes" id="UP001516400">
    <property type="component" value="Unassembled WGS sequence"/>
</dbReference>
<comment type="subcellular location">
    <subcellularLocation>
        <location evidence="1 13">Mitochondrion inner membrane</location>
        <topology evidence="1 13">Peripheral membrane protein</topology>
        <orientation evidence="1 13">Matrix side</orientation>
    </subcellularLocation>
</comment>
<evidence type="ECO:0000256" key="11">
    <source>
        <dbReference type="ARBA" id="ARBA00023136"/>
    </source>
</evidence>
<reference evidence="14 15" key="1">
    <citation type="journal article" date="2021" name="BMC Biol.">
        <title>Horizontally acquired antibacterial genes associated with adaptive radiation of ladybird beetles.</title>
        <authorList>
            <person name="Li H.S."/>
            <person name="Tang X.F."/>
            <person name="Huang Y.H."/>
            <person name="Xu Z.Y."/>
            <person name="Chen M.L."/>
            <person name="Du X.Y."/>
            <person name="Qiu B.Y."/>
            <person name="Chen P.T."/>
            <person name="Zhang W."/>
            <person name="Slipinski A."/>
            <person name="Escalona H.E."/>
            <person name="Waterhouse R.M."/>
            <person name="Zwick A."/>
            <person name="Pang H."/>
        </authorList>
    </citation>
    <scope>NUCLEOTIDE SEQUENCE [LARGE SCALE GENOMIC DNA]</scope>
    <source>
        <strain evidence="14">SYSU2018</strain>
    </source>
</reference>
<evidence type="ECO:0000313" key="15">
    <source>
        <dbReference type="Proteomes" id="UP001516400"/>
    </source>
</evidence>
<evidence type="ECO:0000256" key="6">
    <source>
        <dbReference type="ARBA" id="ARBA00022723"/>
    </source>
</evidence>
<dbReference type="Gene3D" id="1.25.40.40">
    <property type="entry name" value="Cytochrome c oxidase, subunit Va/VI"/>
    <property type="match status" value="1"/>
</dbReference>
<dbReference type="GO" id="GO:0006123">
    <property type="term" value="P:mitochondrial electron transport, cytochrome c to oxygen"/>
    <property type="evidence" value="ECO:0007669"/>
    <property type="project" value="UniProtKB-UniRule"/>
</dbReference>
<evidence type="ECO:0000256" key="4">
    <source>
        <dbReference type="ARBA" id="ARBA00021968"/>
    </source>
</evidence>
<dbReference type="PANTHER" id="PTHR14200:SF11">
    <property type="entry name" value="CYTOCHROME C OXIDASE SUBUNIT 5A, MITOCHONDRIAL"/>
    <property type="match status" value="1"/>
</dbReference>
<dbReference type="GO" id="GO:0005743">
    <property type="term" value="C:mitochondrial inner membrane"/>
    <property type="evidence" value="ECO:0007669"/>
    <property type="project" value="UniProtKB-SubCell"/>
</dbReference>
<evidence type="ECO:0000256" key="9">
    <source>
        <dbReference type="ARBA" id="ARBA00023004"/>
    </source>
</evidence>
<dbReference type="InterPro" id="IPR003204">
    <property type="entry name" value="Cyt_c_oxidase_su5A/6"/>
</dbReference>
<dbReference type="EMBL" id="JABFTP020000021">
    <property type="protein sequence ID" value="KAL3269331.1"/>
    <property type="molecule type" value="Genomic_DNA"/>
</dbReference>
<comment type="caution">
    <text evidence="14">The sequence shown here is derived from an EMBL/GenBank/DDBJ whole genome shotgun (WGS) entry which is preliminary data.</text>
</comment>
<keyword evidence="6 13" id="KW-0479">Metal-binding</keyword>
<name>A0ABD2MSH0_9CUCU</name>
<accession>A0ABD2MSH0</accession>
<evidence type="ECO:0000256" key="12">
    <source>
        <dbReference type="ARBA" id="ARBA00031049"/>
    </source>
</evidence>
<dbReference type="CDD" id="cd00923">
    <property type="entry name" value="Cyt_c_Oxidase_Va"/>
    <property type="match status" value="1"/>
</dbReference>
<dbReference type="GO" id="GO:0046872">
    <property type="term" value="F:metal ion binding"/>
    <property type="evidence" value="ECO:0007669"/>
    <property type="project" value="UniProtKB-UniRule"/>
</dbReference>
<dbReference type="SUPFAM" id="SSF48479">
    <property type="entry name" value="Cytochrome c oxidase subunit E"/>
    <property type="match status" value="1"/>
</dbReference>
<evidence type="ECO:0000256" key="1">
    <source>
        <dbReference type="ARBA" id="ARBA00004443"/>
    </source>
</evidence>
<evidence type="ECO:0000256" key="2">
    <source>
        <dbReference type="ARBA" id="ARBA00004673"/>
    </source>
</evidence>
<dbReference type="AlphaFoldDB" id="A0ABD2MSH0"/>
<proteinExistence type="inferred from homology"/>
<comment type="similarity">
    <text evidence="3 13">Belongs to the cytochrome c oxidase subunit 5A family.</text>
</comment>
<evidence type="ECO:0000256" key="3">
    <source>
        <dbReference type="ARBA" id="ARBA00007972"/>
    </source>
</evidence>
<keyword evidence="5 13" id="KW-0349">Heme</keyword>
<dbReference type="GO" id="GO:0045277">
    <property type="term" value="C:respiratory chain complex IV"/>
    <property type="evidence" value="ECO:0007669"/>
    <property type="project" value="UniProtKB-UniRule"/>
</dbReference>
<organism evidence="14 15">
    <name type="scientific">Cryptolaemus montrouzieri</name>
    <dbReference type="NCBI Taxonomy" id="559131"/>
    <lineage>
        <taxon>Eukaryota</taxon>
        <taxon>Metazoa</taxon>
        <taxon>Ecdysozoa</taxon>
        <taxon>Arthropoda</taxon>
        <taxon>Hexapoda</taxon>
        <taxon>Insecta</taxon>
        <taxon>Pterygota</taxon>
        <taxon>Neoptera</taxon>
        <taxon>Endopterygota</taxon>
        <taxon>Coleoptera</taxon>
        <taxon>Polyphaga</taxon>
        <taxon>Cucujiformia</taxon>
        <taxon>Coccinelloidea</taxon>
        <taxon>Coccinellidae</taxon>
        <taxon>Scymninae</taxon>
        <taxon>Scymnini</taxon>
        <taxon>Cryptolaemus</taxon>
    </lineage>
</organism>
<keyword evidence="7 13" id="KW-0999">Mitochondrion inner membrane</keyword>
<keyword evidence="10 13" id="KW-0496">Mitochondrion</keyword>
<evidence type="ECO:0000256" key="8">
    <source>
        <dbReference type="ARBA" id="ARBA00022946"/>
    </source>
</evidence>
<comment type="function">
    <text evidence="13">Component of the cytochrome c oxidase, the last enzyme in the mitochondrial electron transport chain which drives oxidative phosphorylation. The respiratory chain contains 3 multisubunit complexes succinate dehydrogenase (complex II, CII), ubiquinol-cytochrome c oxidoreductase (cytochrome b-c1 complex, complex III, CIII) and cytochrome c oxidase (complex IV, CIV), that cooperate to transfer electrons derived from NADH and succinate to molecular oxygen, creating an electrochemical gradient over the inner membrane that drives transmembrane transport and the ATP synthase. Cytochrome c oxidase is the component of the respiratory chain that catalyzes the reduction of oxygen to water. Electrons originating from reduced cytochrome c in the intermembrane space (IMS) are transferred via the dinuclear copper A center (CU(A)) of subunit 2 and heme A of subunit 1 to the active site in subunit 1, a binuclear center (BNC) formed by heme A3 and copper B (CU(B)). The BNC reduces molecular oxygen to 2 water molecules using 4 electrons from cytochrome c in the IMS and 4 protons from the mitochondrial matrix.</text>
</comment>
<keyword evidence="11 13" id="KW-0472">Membrane</keyword>
<keyword evidence="15" id="KW-1185">Reference proteome</keyword>
<keyword evidence="8 13" id="KW-0809">Transit peptide</keyword>
<dbReference type="InterPro" id="IPR036545">
    <property type="entry name" value="Cyt_c_oxidase_su5A/6_sf"/>
</dbReference>
<keyword evidence="9 13" id="KW-0408">Iron</keyword>
<evidence type="ECO:0000256" key="13">
    <source>
        <dbReference type="RuleBase" id="RU368103"/>
    </source>
</evidence>
<dbReference type="PANTHER" id="PTHR14200">
    <property type="entry name" value="CYTOCHROME C OXIDASE POLYPEPTIDE"/>
    <property type="match status" value="1"/>
</dbReference>
<dbReference type="Pfam" id="PF02284">
    <property type="entry name" value="COX5A"/>
    <property type="match status" value="1"/>
</dbReference>
<evidence type="ECO:0000256" key="5">
    <source>
        <dbReference type="ARBA" id="ARBA00022617"/>
    </source>
</evidence>
<gene>
    <name evidence="14" type="ORF">HHI36_008403</name>
</gene>
<evidence type="ECO:0000313" key="14">
    <source>
        <dbReference type="EMBL" id="KAL3269331.1"/>
    </source>
</evidence>
<comment type="pathway">
    <text evidence="2 13">Energy metabolism; oxidative phosphorylation.</text>
</comment>
<comment type="subunit">
    <text evidence="13">Component of the cytochrome c oxidase (complex IV, CIV), a multisubunit enzyme composed of a catalytic core of 3 subunits and several supernumerary subunits. The complex exists as a monomer or a dimer and forms supercomplexes (SCs) in the inner mitochondrial membrane with ubiquinol-cytochrome c oxidoreductase (cytochrome b-c1 complex, complex III, CIII).</text>
</comment>